<feature type="non-terminal residue" evidence="1">
    <location>
        <position position="93"/>
    </location>
</feature>
<evidence type="ECO:0008006" key="2">
    <source>
        <dbReference type="Google" id="ProtNLM"/>
    </source>
</evidence>
<dbReference type="EMBL" id="CACVAS010000055">
    <property type="protein sequence ID" value="CAA6808591.1"/>
    <property type="molecule type" value="Genomic_DNA"/>
</dbReference>
<proteinExistence type="predicted"/>
<reference evidence="1" key="1">
    <citation type="submission" date="2020-01" db="EMBL/GenBank/DDBJ databases">
        <authorList>
            <person name="Meier V. D."/>
            <person name="Meier V D."/>
        </authorList>
    </citation>
    <scope>NUCLEOTIDE SEQUENCE</scope>
    <source>
        <strain evidence="1">HLG_WM_MAG_01</strain>
    </source>
</reference>
<gene>
    <name evidence="1" type="ORF">HELGO_WM88805</name>
</gene>
<evidence type="ECO:0000313" key="1">
    <source>
        <dbReference type="EMBL" id="CAA6808591.1"/>
    </source>
</evidence>
<organism evidence="1">
    <name type="scientific">uncultured Sulfurovum sp</name>
    <dbReference type="NCBI Taxonomy" id="269237"/>
    <lineage>
        <taxon>Bacteria</taxon>
        <taxon>Pseudomonadati</taxon>
        <taxon>Campylobacterota</taxon>
        <taxon>Epsilonproteobacteria</taxon>
        <taxon>Campylobacterales</taxon>
        <taxon>Sulfurovaceae</taxon>
        <taxon>Sulfurovum</taxon>
        <taxon>environmental samples</taxon>
    </lineage>
</organism>
<sequence>MNHITSFINGVKHEALIDYNEIVGCSHNELIELQNKAKSLDVFIPLAYLDFLTFGGHKIGAMLSNCDFSYKFCIKQLDKIEQKKNPIDGFIFL</sequence>
<name>A0A6S6SS80_9BACT</name>
<accession>A0A6S6SS80</accession>
<dbReference type="AlphaFoldDB" id="A0A6S6SS80"/>
<protein>
    <recommendedName>
        <fullName evidence="2">SMI1/KNR4 family protein</fullName>
    </recommendedName>
</protein>